<reference evidence="1" key="1">
    <citation type="journal article" date="2020" name="Nature">
        <title>Giant virus diversity and host interactions through global metagenomics.</title>
        <authorList>
            <person name="Schulz F."/>
            <person name="Roux S."/>
            <person name="Paez-Espino D."/>
            <person name="Jungbluth S."/>
            <person name="Walsh D.A."/>
            <person name="Denef V.J."/>
            <person name="McMahon K.D."/>
            <person name="Konstantinidis K.T."/>
            <person name="Eloe-Fadrosh E.A."/>
            <person name="Kyrpides N.C."/>
            <person name="Woyke T."/>
        </authorList>
    </citation>
    <scope>NUCLEOTIDE SEQUENCE</scope>
    <source>
        <strain evidence="1">GVMAG-S-1035124-57</strain>
    </source>
</reference>
<dbReference type="InterPro" id="IPR043025">
    <property type="entry name" value="DRP_PD-(D/E)XK_dom"/>
</dbReference>
<protein>
    <submittedName>
        <fullName evidence="1">Uncharacterized protein</fullName>
    </submittedName>
</protein>
<evidence type="ECO:0000313" key="1">
    <source>
        <dbReference type="EMBL" id="QHU36168.1"/>
    </source>
</evidence>
<dbReference type="EMBL" id="MN740632">
    <property type="protein sequence ID" value="QHU36168.1"/>
    <property type="molecule type" value="Genomic_DNA"/>
</dbReference>
<name>A0A6C0M1G3_9ZZZZ</name>
<accession>A0A6C0M1G3</accession>
<organism evidence="1">
    <name type="scientific">viral metagenome</name>
    <dbReference type="NCBI Taxonomy" id="1070528"/>
    <lineage>
        <taxon>unclassified sequences</taxon>
        <taxon>metagenomes</taxon>
        <taxon>organismal metagenomes</taxon>
    </lineage>
</organism>
<dbReference type="Gene3D" id="3.40.210.30">
    <property type="entry name" value="Dam replacing family, catalytic PD-(D/E)XK domain"/>
    <property type="match status" value="1"/>
</dbReference>
<sequence>MPAHNPNNIAKAKANAKANAKAKVKSKASKPVKHKIEIAGKSKKKVGDAGEKFVCEKLPCQTCGIRKWHNLNRENPNFPGVDLKCLHCGGYGQVKTGKHPLPPHHTGWKIPTSPATVRDALLTYKGKLRYYTVLYDDKGHVTEACVTEVLTFKNLFHTENCIVSYDLHNWTPAMLQSM</sequence>
<proteinExistence type="predicted"/>
<dbReference type="AlphaFoldDB" id="A0A6C0M1G3"/>